<name>A0A1M6RH65_9BACL</name>
<protein>
    <submittedName>
        <fullName evidence="1">Uncharacterized protein</fullName>
    </submittedName>
</protein>
<dbReference type="PROSITE" id="PS51257">
    <property type="entry name" value="PROKAR_LIPOPROTEIN"/>
    <property type="match status" value="1"/>
</dbReference>
<gene>
    <name evidence="1" type="ORF">SAMN05443507_11213</name>
</gene>
<sequence length="192" mass="20764">MNSFRKWLSFFIVLSILGCGWIWAKNTRSIGKLSVGQSPSQTQSANESLFSVADPPQGVRAKLAEALSPVPYLTDLVIQSANHQQLDVSAEISTPPTLDNVSSQQLGNWAMTYFQAVYQSGLPVGQAELDVMVNGQLVATAGMGKIEYEALAAVTAGQEGSNWQAMLHDIEEDPSNLQSGTTELWYQARSLG</sequence>
<evidence type="ECO:0000313" key="1">
    <source>
        <dbReference type="EMBL" id="SHK31851.1"/>
    </source>
</evidence>
<dbReference type="RefSeq" id="WP_129583564.1">
    <property type="nucleotide sequence ID" value="NZ_FRAF01000012.1"/>
</dbReference>
<dbReference type="Proteomes" id="UP000184016">
    <property type="component" value="Unassembled WGS sequence"/>
</dbReference>
<keyword evidence="2" id="KW-1185">Reference proteome</keyword>
<dbReference type="AlphaFoldDB" id="A0A1M6RH65"/>
<accession>A0A1M6RH65</accession>
<reference evidence="2" key="1">
    <citation type="submission" date="2016-11" db="EMBL/GenBank/DDBJ databases">
        <authorList>
            <person name="Varghese N."/>
            <person name="Submissions S."/>
        </authorList>
    </citation>
    <scope>NUCLEOTIDE SEQUENCE [LARGE SCALE GENOMIC DNA]</scope>
    <source>
        <strain evidence="2">USBA-503</strain>
    </source>
</reference>
<dbReference type="EMBL" id="FRAF01000012">
    <property type="protein sequence ID" value="SHK31851.1"/>
    <property type="molecule type" value="Genomic_DNA"/>
</dbReference>
<evidence type="ECO:0000313" key="2">
    <source>
        <dbReference type="Proteomes" id="UP000184016"/>
    </source>
</evidence>
<proteinExistence type="predicted"/>
<organism evidence="1 2">
    <name type="scientific">Alicyclobacillus tolerans</name>
    <dbReference type="NCBI Taxonomy" id="90970"/>
    <lineage>
        <taxon>Bacteria</taxon>
        <taxon>Bacillati</taxon>
        <taxon>Bacillota</taxon>
        <taxon>Bacilli</taxon>
        <taxon>Bacillales</taxon>
        <taxon>Alicyclobacillaceae</taxon>
        <taxon>Alicyclobacillus</taxon>
    </lineage>
</organism>